<keyword evidence="3" id="KW-1185">Reference proteome</keyword>
<keyword evidence="1" id="KW-0732">Signal</keyword>
<comment type="caution">
    <text evidence="2">The sequence shown here is derived from an EMBL/GenBank/DDBJ whole genome shotgun (WGS) entry which is preliminary data.</text>
</comment>
<sequence length="258" mass="30187">MKKYIYKSLFFVLTLVLMSCNNDDDSQSIWLPVNMEIIYPASAASYQTLAISYTNEFLIQNVTRNLSGGTKISYDCSYNELQLLSNLKIKDLPSGEETDYQISYTNGIVTKITVNQSGSSTEYNIDHDSNTNLYRYNFPYTWKFNSANNLEYYYFSSDETLEVTYDTENGFNHFMKPQPVLAILDTYFRDNFFQDLYFLSTQNVKETRYEDLISSDVIESHFTHTLDTQNHISKTEIRINSDTNPFMIKNITYQEKKF</sequence>
<dbReference type="EMBL" id="WQLW01000011">
    <property type="protein sequence ID" value="MVO10229.1"/>
    <property type="molecule type" value="Genomic_DNA"/>
</dbReference>
<dbReference type="OrthoDB" id="9923766at2"/>
<gene>
    <name evidence="2" type="ORF">GOQ30_13735</name>
</gene>
<organism evidence="2 3">
    <name type="scientific">Flavobacterium profundi</name>
    <dbReference type="NCBI Taxonomy" id="1774945"/>
    <lineage>
        <taxon>Bacteria</taxon>
        <taxon>Pseudomonadati</taxon>
        <taxon>Bacteroidota</taxon>
        <taxon>Flavobacteriia</taxon>
        <taxon>Flavobacteriales</taxon>
        <taxon>Flavobacteriaceae</taxon>
        <taxon>Flavobacterium</taxon>
    </lineage>
</organism>
<feature type="signal peptide" evidence="1">
    <location>
        <begin position="1"/>
        <end position="22"/>
    </location>
</feature>
<accession>A0A6I4ITM2</accession>
<proteinExistence type="predicted"/>
<name>A0A6I4ITM2_9FLAO</name>
<protein>
    <recommendedName>
        <fullName evidence="4">DUF4595 domain-containing protein</fullName>
    </recommendedName>
</protein>
<dbReference type="PROSITE" id="PS51257">
    <property type="entry name" value="PROKAR_LIPOPROTEIN"/>
    <property type="match status" value="1"/>
</dbReference>
<evidence type="ECO:0000313" key="3">
    <source>
        <dbReference type="Proteomes" id="UP000431264"/>
    </source>
</evidence>
<dbReference type="AlphaFoldDB" id="A0A6I4ITM2"/>
<dbReference type="Proteomes" id="UP000431264">
    <property type="component" value="Unassembled WGS sequence"/>
</dbReference>
<dbReference type="RefSeq" id="WP_140998658.1">
    <property type="nucleotide sequence ID" value="NZ_VDCZ01000011.1"/>
</dbReference>
<evidence type="ECO:0008006" key="4">
    <source>
        <dbReference type="Google" id="ProtNLM"/>
    </source>
</evidence>
<feature type="chain" id="PRO_5026329588" description="DUF4595 domain-containing protein" evidence="1">
    <location>
        <begin position="23"/>
        <end position="258"/>
    </location>
</feature>
<reference evidence="3" key="1">
    <citation type="submission" date="2019-05" db="EMBL/GenBank/DDBJ databases">
        <title>Flavobacterium profundi sp. nov., isolated from a deep-sea seamount.</title>
        <authorList>
            <person name="Zhang D.-C."/>
        </authorList>
    </citation>
    <scope>NUCLEOTIDE SEQUENCE [LARGE SCALE GENOMIC DNA]</scope>
    <source>
        <strain evidence="3">TP390</strain>
    </source>
</reference>
<evidence type="ECO:0000256" key="1">
    <source>
        <dbReference type="SAM" id="SignalP"/>
    </source>
</evidence>
<evidence type="ECO:0000313" key="2">
    <source>
        <dbReference type="EMBL" id="MVO10229.1"/>
    </source>
</evidence>